<dbReference type="FunFam" id="3.20.80.10:FF:000002">
    <property type="entry name" value="Heme-binding protein 2"/>
    <property type="match status" value="1"/>
</dbReference>
<feature type="signal peptide" evidence="2">
    <location>
        <begin position="1"/>
        <end position="26"/>
    </location>
</feature>
<accession>A0AAV1IE26</accession>
<sequence>MSSTACGSFTMQAAILVTVLWNLVSASLSQSARLVSEEAQILSPKSLHGNDDPWFCRGSPCPPFEVISTAQTYELRDYAETTWISTSVESSNYEVAVAKAFVPLYSYLRGNNEAKLQIDMAKPAITLIQPDKDFSSTGTNYTVLFYLPDLSEDTAPKPLAKEVRLETSPKQRFYVLGYGGFATGGSILNSALKLALALETDKRSFDRKHLWSALYDAPTRLWGRHNEVMFSASKKSVSLS</sequence>
<dbReference type="PANTHER" id="PTHR11220:SF1">
    <property type="entry name" value="HEME-BINDING PROTEIN 2"/>
    <property type="match status" value="1"/>
</dbReference>
<proteinExistence type="inferred from homology"/>
<feature type="chain" id="PRO_5043516569" description="SOUL heme-binding protein" evidence="2">
    <location>
        <begin position="27"/>
        <end position="240"/>
    </location>
</feature>
<gene>
    <name evidence="3" type="ORF">CVIRNUC_007704</name>
</gene>
<evidence type="ECO:0008006" key="5">
    <source>
        <dbReference type="Google" id="ProtNLM"/>
    </source>
</evidence>
<dbReference type="EMBL" id="CAUYUE010000010">
    <property type="protein sequence ID" value="CAK0784500.1"/>
    <property type="molecule type" value="Genomic_DNA"/>
</dbReference>
<reference evidence="3 4" key="1">
    <citation type="submission" date="2023-10" db="EMBL/GenBank/DDBJ databases">
        <authorList>
            <person name="Maclean D."/>
            <person name="Macfadyen A."/>
        </authorList>
    </citation>
    <scope>NUCLEOTIDE SEQUENCE [LARGE SCALE GENOMIC DNA]</scope>
</reference>
<evidence type="ECO:0000313" key="3">
    <source>
        <dbReference type="EMBL" id="CAK0784500.1"/>
    </source>
</evidence>
<dbReference type="PANTHER" id="PTHR11220">
    <property type="entry name" value="HEME-BINDING PROTEIN-RELATED"/>
    <property type="match status" value="1"/>
</dbReference>
<comment type="caution">
    <text evidence="3">The sequence shown here is derived from an EMBL/GenBank/DDBJ whole genome shotgun (WGS) entry which is preliminary data.</text>
</comment>
<dbReference type="Gene3D" id="3.20.80.10">
    <property type="entry name" value="Regulatory factor, effector binding domain"/>
    <property type="match status" value="1"/>
</dbReference>
<evidence type="ECO:0000313" key="4">
    <source>
        <dbReference type="Proteomes" id="UP001314263"/>
    </source>
</evidence>
<dbReference type="InterPro" id="IPR006917">
    <property type="entry name" value="SOUL_heme-bd"/>
</dbReference>
<evidence type="ECO:0000256" key="2">
    <source>
        <dbReference type="SAM" id="SignalP"/>
    </source>
</evidence>
<dbReference type="Pfam" id="PF04832">
    <property type="entry name" value="SOUL"/>
    <property type="match status" value="1"/>
</dbReference>
<keyword evidence="2" id="KW-0732">Signal</keyword>
<evidence type="ECO:0000256" key="1">
    <source>
        <dbReference type="ARBA" id="ARBA00009817"/>
    </source>
</evidence>
<dbReference type="AlphaFoldDB" id="A0AAV1IE26"/>
<dbReference type="Proteomes" id="UP001314263">
    <property type="component" value="Unassembled WGS sequence"/>
</dbReference>
<protein>
    <recommendedName>
        <fullName evidence="5">SOUL heme-binding protein</fullName>
    </recommendedName>
</protein>
<comment type="similarity">
    <text evidence="1">Belongs to the HEBP family.</text>
</comment>
<organism evidence="3 4">
    <name type="scientific">Coccomyxa viridis</name>
    <dbReference type="NCBI Taxonomy" id="1274662"/>
    <lineage>
        <taxon>Eukaryota</taxon>
        <taxon>Viridiplantae</taxon>
        <taxon>Chlorophyta</taxon>
        <taxon>core chlorophytes</taxon>
        <taxon>Trebouxiophyceae</taxon>
        <taxon>Trebouxiophyceae incertae sedis</taxon>
        <taxon>Coccomyxaceae</taxon>
        <taxon>Coccomyxa</taxon>
    </lineage>
</organism>
<dbReference type="InterPro" id="IPR011256">
    <property type="entry name" value="Reg_factor_effector_dom_sf"/>
</dbReference>
<dbReference type="SUPFAM" id="SSF55136">
    <property type="entry name" value="Probable bacterial effector-binding domain"/>
    <property type="match status" value="1"/>
</dbReference>
<name>A0AAV1IE26_9CHLO</name>
<keyword evidence="4" id="KW-1185">Reference proteome</keyword>